<reference evidence="1" key="1">
    <citation type="submission" date="2013-07" db="EMBL/GenBank/DDBJ databases">
        <title>Sub-species coevolution in mutualistic symbiosis.</title>
        <authorList>
            <person name="Murfin K."/>
            <person name="Klassen J."/>
            <person name="Lee M."/>
            <person name="Forst S."/>
            <person name="Stock P."/>
            <person name="Goodrich-Blair H."/>
        </authorList>
    </citation>
    <scope>NUCLEOTIDE SEQUENCE [LARGE SCALE GENOMIC DNA]</scope>
    <source>
        <strain evidence="1">Feltiae Moldova</strain>
    </source>
</reference>
<protein>
    <submittedName>
        <fullName evidence="1">Uncharacterized protein</fullName>
    </submittedName>
</protein>
<dbReference type="HOGENOM" id="CLU_3159436_0_0_6"/>
<proteinExistence type="predicted"/>
<organism evidence="1">
    <name type="scientific">Xenorhabdus bovienii str. feltiae Moldova</name>
    <dbReference type="NCBI Taxonomy" id="1398200"/>
    <lineage>
        <taxon>Bacteria</taxon>
        <taxon>Pseudomonadati</taxon>
        <taxon>Pseudomonadota</taxon>
        <taxon>Gammaproteobacteria</taxon>
        <taxon>Enterobacterales</taxon>
        <taxon>Morganellaceae</taxon>
        <taxon>Xenorhabdus</taxon>
    </lineage>
</organism>
<dbReference type="Proteomes" id="UP000028487">
    <property type="component" value="Unassembled WGS sequence"/>
</dbReference>
<sequence length="48" mass="5635">MEITAMQIKFIPLGNHVFLLRIYELKINDKNITDKESEFLSSCLIHLN</sequence>
<comment type="caution">
    <text evidence="1">The sequence shown here is derived from an EMBL/GenBank/DDBJ whole genome shotgun (WGS) entry which is preliminary data.</text>
</comment>
<dbReference type="EMBL" id="CBSV010000058">
    <property type="protein sequence ID" value="CDH00300.1"/>
    <property type="molecule type" value="Genomic_DNA"/>
</dbReference>
<gene>
    <name evidence="1" type="ORF">XBFM1_1500001</name>
</gene>
<name>A0A077NNB3_XENBV</name>
<evidence type="ECO:0000313" key="1">
    <source>
        <dbReference type="EMBL" id="CDH00300.1"/>
    </source>
</evidence>
<accession>A0A077NNB3</accession>
<dbReference type="AlphaFoldDB" id="A0A077NNB3"/>